<gene>
    <name evidence="8" type="ORF">A4U43_C01F17350</name>
</gene>
<feature type="transmembrane region" description="Helical" evidence="7">
    <location>
        <begin position="148"/>
        <end position="172"/>
    </location>
</feature>
<dbReference type="InterPro" id="IPR019395">
    <property type="entry name" value="Transmembrane_161A/B"/>
</dbReference>
<dbReference type="Gramene" id="ONK80409">
    <property type="protein sequence ID" value="ONK80409"/>
    <property type="gene ID" value="A4U43_C01F17350"/>
</dbReference>
<proteinExistence type="inferred from homology"/>
<dbReference type="PANTHER" id="PTHR13624">
    <property type="entry name" value="RE42071P"/>
    <property type="match status" value="1"/>
</dbReference>
<evidence type="ECO:0000256" key="1">
    <source>
        <dbReference type="ARBA" id="ARBA00004141"/>
    </source>
</evidence>
<dbReference type="PROSITE" id="PS51257">
    <property type="entry name" value="PROKAR_LIPOPROTEIN"/>
    <property type="match status" value="1"/>
</dbReference>
<comment type="subcellular location">
    <subcellularLocation>
        <location evidence="1">Membrane</location>
        <topology evidence="1">Multi-pass membrane protein</topology>
    </subcellularLocation>
</comment>
<feature type="transmembrane region" description="Helical" evidence="7">
    <location>
        <begin position="12"/>
        <end position="29"/>
    </location>
</feature>
<evidence type="ECO:0000313" key="9">
    <source>
        <dbReference type="Proteomes" id="UP000243459"/>
    </source>
</evidence>
<evidence type="ECO:0000256" key="7">
    <source>
        <dbReference type="SAM" id="Phobius"/>
    </source>
</evidence>
<sequence length="225" mass="24632">MWPGRELGCLVVPAPFPVLAGIVACVLFFSQRRPIAASFARHDSAHVEPRRRLSTPSAAVLSTSPPCFTPRRPLLWFNPVGSGLALSGIRSHRVGVLLVSAALQVLALRPNLQMYLNEAVLCWYQRLHSARAPDLDYARAKVFLHNHYVCTATVQFLGPPLMVMVLIGIALVRGNLFGGVLSFDDDCSDAVKGCALFLAWWAVFVQGLLMMGNVGLFRFGLLFVS</sequence>
<evidence type="ECO:0000256" key="5">
    <source>
        <dbReference type="ARBA" id="ARBA00023136"/>
    </source>
</evidence>
<feature type="transmembrane region" description="Helical" evidence="7">
    <location>
        <begin position="198"/>
        <end position="224"/>
    </location>
</feature>
<name>A0A5P1FTR7_ASPOF</name>
<keyword evidence="6" id="KW-0325">Glycoprotein</keyword>
<dbReference type="AlphaFoldDB" id="A0A5P1FTR7"/>
<evidence type="ECO:0000256" key="2">
    <source>
        <dbReference type="ARBA" id="ARBA00009706"/>
    </source>
</evidence>
<dbReference type="PANTHER" id="PTHR13624:SF6">
    <property type="entry name" value="EMEI"/>
    <property type="match status" value="1"/>
</dbReference>
<evidence type="ECO:0000256" key="3">
    <source>
        <dbReference type="ARBA" id="ARBA00022692"/>
    </source>
</evidence>
<keyword evidence="3 7" id="KW-0812">Transmembrane</keyword>
<keyword evidence="4 7" id="KW-1133">Transmembrane helix</keyword>
<protein>
    <submittedName>
        <fullName evidence="8">Uncharacterized protein</fullName>
    </submittedName>
</protein>
<dbReference type="EMBL" id="CM007381">
    <property type="protein sequence ID" value="ONK80409.1"/>
    <property type="molecule type" value="Genomic_DNA"/>
</dbReference>
<keyword evidence="9" id="KW-1185">Reference proteome</keyword>
<comment type="similarity">
    <text evidence="2">Belongs to the TMEM161 family.</text>
</comment>
<keyword evidence="5 7" id="KW-0472">Membrane</keyword>
<evidence type="ECO:0000256" key="4">
    <source>
        <dbReference type="ARBA" id="ARBA00022989"/>
    </source>
</evidence>
<dbReference type="Proteomes" id="UP000243459">
    <property type="component" value="Chromosome 1"/>
</dbReference>
<evidence type="ECO:0000256" key="6">
    <source>
        <dbReference type="ARBA" id="ARBA00023180"/>
    </source>
</evidence>
<dbReference type="GO" id="GO:0016020">
    <property type="term" value="C:membrane"/>
    <property type="evidence" value="ECO:0007669"/>
    <property type="project" value="UniProtKB-SubCell"/>
</dbReference>
<organism evidence="8 9">
    <name type="scientific">Asparagus officinalis</name>
    <name type="common">Garden asparagus</name>
    <dbReference type="NCBI Taxonomy" id="4686"/>
    <lineage>
        <taxon>Eukaryota</taxon>
        <taxon>Viridiplantae</taxon>
        <taxon>Streptophyta</taxon>
        <taxon>Embryophyta</taxon>
        <taxon>Tracheophyta</taxon>
        <taxon>Spermatophyta</taxon>
        <taxon>Magnoliopsida</taxon>
        <taxon>Liliopsida</taxon>
        <taxon>Asparagales</taxon>
        <taxon>Asparagaceae</taxon>
        <taxon>Asparagoideae</taxon>
        <taxon>Asparagus</taxon>
    </lineage>
</organism>
<accession>A0A5P1FTR7</accession>
<reference evidence="9" key="1">
    <citation type="journal article" date="2017" name="Nat. Commun.">
        <title>The asparagus genome sheds light on the origin and evolution of a young Y chromosome.</title>
        <authorList>
            <person name="Harkess A."/>
            <person name="Zhou J."/>
            <person name="Xu C."/>
            <person name="Bowers J.E."/>
            <person name="Van der Hulst R."/>
            <person name="Ayyampalayam S."/>
            <person name="Mercati F."/>
            <person name="Riccardi P."/>
            <person name="McKain M.R."/>
            <person name="Kakrana A."/>
            <person name="Tang H."/>
            <person name="Ray J."/>
            <person name="Groenendijk J."/>
            <person name="Arikit S."/>
            <person name="Mathioni S.M."/>
            <person name="Nakano M."/>
            <person name="Shan H."/>
            <person name="Telgmann-Rauber A."/>
            <person name="Kanno A."/>
            <person name="Yue Z."/>
            <person name="Chen H."/>
            <person name="Li W."/>
            <person name="Chen Y."/>
            <person name="Xu X."/>
            <person name="Zhang Y."/>
            <person name="Luo S."/>
            <person name="Chen H."/>
            <person name="Gao J."/>
            <person name="Mao Z."/>
            <person name="Pires J.C."/>
            <person name="Luo M."/>
            <person name="Kudrna D."/>
            <person name="Wing R.A."/>
            <person name="Meyers B.C."/>
            <person name="Yi K."/>
            <person name="Kong H."/>
            <person name="Lavrijsen P."/>
            <person name="Sunseri F."/>
            <person name="Falavigna A."/>
            <person name="Ye Y."/>
            <person name="Leebens-Mack J.H."/>
            <person name="Chen G."/>
        </authorList>
    </citation>
    <scope>NUCLEOTIDE SEQUENCE [LARGE SCALE GENOMIC DNA]</scope>
    <source>
        <strain evidence="9">cv. DH0086</strain>
    </source>
</reference>
<evidence type="ECO:0000313" key="8">
    <source>
        <dbReference type="EMBL" id="ONK80409.1"/>
    </source>
</evidence>